<dbReference type="PANTHER" id="PTHR31343">
    <property type="entry name" value="T15D22.8"/>
    <property type="match status" value="1"/>
</dbReference>
<dbReference type="PANTHER" id="PTHR31343:SF42">
    <property type="entry name" value="T15D22.8"/>
    <property type="match status" value="1"/>
</dbReference>
<dbReference type="AlphaFoldDB" id="A0A1D1ZNG8"/>
<dbReference type="InterPro" id="IPR008507">
    <property type="entry name" value="DUF789"/>
</dbReference>
<feature type="non-terminal residue" evidence="2">
    <location>
        <position position="1"/>
    </location>
</feature>
<organism evidence="2">
    <name type="scientific">Auxenochlorella protothecoides</name>
    <name type="common">Green microalga</name>
    <name type="synonym">Chlorella protothecoides</name>
    <dbReference type="NCBI Taxonomy" id="3075"/>
    <lineage>
        <taxon>Eukaryota</taxon>
        <taxon>Viridiplantae</taxon>
        <taxon>Chlorophyta</taxon>
        <taxon>core chlorophytes</taxon>
        <taxon>Trebouxiophyceae</taxon>
        <taxon>Chlorellales</taxon>
        <taxon>Chlorellaceae</taxon>
        <taxon>Auxenochlorella</taxon>
    </lineage>
</organism>
<feature type="region of interest" description="Disordered" evidence="1">
    <location>
        <begin position="179"/>
        <end position="235"/>
    </location>
</feature>
<dbReference type="Pfam" id="PF05623">
    <property type="entry name" value="DUF789"/>
    <property type="match status" value="1"/>
</dbReference>
<feature type="non-terminal residue" evidence="2">
    <location>
        <position position="235"/>
    </location>
</feature>
<feature type="compositionally biased region" description="Low complexity" evidence="1">
    <location>
        <begin position="179"/>
        <end position="192"/>
    </location>
</feature>
<evidence type="ECO:0000256" key="1">
    <source>
        <dbReference type="SAM" id="MobiDB-lite"/>
    </source>
</evidence>
<sequence>CNIVCIGWKDIICTDLLRAVTRESGACAWYALSRARISPSCPARRPLRTGGAAGGQHQDAASATRCQESPVTVDAPVMPLHGGAPGLASAHCSSPFLSNLESFTVHTTPIIVHQACCHPAHPAGYPLEGLWKAYEAWSAYGAEVPLTLNVSGGRQEVVQSYVPYLSGIQVFRASPAPDASVGSSGDSVASGDLSPDSDCDEACAPQHGGQAAPRAAGGGACLAGSPRTPTASPCP</sequence>
<protein>
    <submittedName>
        <fullName evidence="2">Uncharacterized protein</fullName>
    </submittedName>
</protein>
<proteinExistence type="predicted"/>
<gene>
    <name evidence="2" type="ORF">g.17962</name>
</gene>
<evidence type="ECO:0000313" key="2">
    <source>
        <dbReference type="EMBL" id="JAT68542.1"/>
    </source>
</evidence>
<accession>A0A1D1ZNG8</accession>
<name>A0A1D1ZNG8_AUXPR</name>
<dbReference type="EMBL" id="GDKF01010080">
    <property type="protein sequence ID" value="JAT68542.1"/>
    <property type="molecule type" value="Transcribed_RNA"/>
</dbReference>
<reference evidence="2" key="1">
    <citation type="submission" date="2015-08" db="EMBL/GenBank/DDBJ databases">
        <authorList>
            <person name="Babu N.S."/>
            <person name="Beckwith C.J."/>
            <person name="Beseler K.G."/>
            <person name="Brison A."/>
            <person name="Carone J.V."/>
            <person name="Caskin T.P."/>
            <person name="Diamond M."/>
            <person name="Durham M.E."/>
            <person name="Foxe J.M."/>
            <person name="Go M."/>
            <person name="Henderson B.A."/>
            <person name="Jones I.B."/>
            <person name="McGettigan J.A."/>
            <person name="Micheletti S.J."/>
            <person name="Nasrallah M.E."/>
            <person name="Ortiz D."/>
            <person name="Piller C.R."/>
            <person name="Privatt S.R."/>
            <person name="Schneider S.L."/>
            <person name="Sharp S."/>
            <person name="Smith T.C."/>
            <person name="Stanton J.D."/>
            <person name="Ullery H.E."/>
            <person name="Wilson R.J."/>
            <person name="Serrano M.G."/>
            <person name="Buck G."/>
            <person name="Lee V."/>
            <person name="Wang Y."/>
            <person name="Carvalho R."/>
            <person name="Voegtly L."/>
            <person name="Shi R."/>
            <person name="Duckworth R."/>
            <person name="Johnson A."/>
            <person name="Loviza R."/>
            <person name="Walstead R."/>
            <person name="Shah Z."/>
            <person name="Kiflezghi M."/>
            <person name="Wade K."/>
            <person name="Ball S.L."/>
            <person name="Bradley K.W."/>
            <person name="Asai D.J."/>
            <person name="Bowman C.A."/>
            <person name="Russell D.A."/>
            <person name="Pope W.H."/>
            <person name="Jacobs-Sera D."/>
            <person name="Hendrix R.W."/>
            <person name="Hatfull G.F."/>
        </authorList>
    </citation>
    <scope>NUCLEOTIDE SEQUENCE</scope>
</reference>